<accession>A0ABQ6GYY3</accession>
<protein>
    <recommendedName>
        <fullName evidence="3">DUF2789 domain-containing protein</fullName>
    </recommendedName>
</protein>
<proteinExistence type="predicted"/>
<name>A0ABQ6GYY3_9GAMM</name>
<comment type="caution">
    <text evidence="1">The sequence shown here is derived from an EMBL/GenBank/DDBJ whole genome shotgun (WGS) entry which is preliminary data.</text>
</comment>
<evidence type="ECO:0000313" key="2">
    <source>
        <dbReference type="Proteomes" id="UP001157133"/>
    </source>
</evidence>
<keyword evidence="2" id="KW-1185">Reference proteome</keyword>
<sequence>MDRSSHTLACLFAQLGLNNSDEQITQFIEQNRGIADEVVIYEATIWNSAQASFLQEALAQDSDWAEIVDSLDAQLRH</sequence>
<evidence type="ECO:0000313" key="1">
    <source>
        <dbReference type="EMBL" id="GLX81153.1"/>
    </source>
</evidence>
<dbReference type="Proteomes" id="UP001157133">
    <property type="component" value="Unassembled WGS sequence"/>
</dbReference>
<dbReference type="Gene3D" id="1.10.10.1130">
    <property type="entry name" value="Uncharacterised protein PF10982, DUF2789"/>
    <property type="match status" value="1"/>
</dbReference>
<gene>
    <name evidence="1" type="ORF">theurythT_06050</name>
</gene>
<dbReference type="RefSeq" id="WP_284206481.1">
    <property type="nucleotide sequence ID" value="NZ_BSSU01000003.1"/>
</dbReference>
<dbReference type="InterPro" id="IPR038086">
    <property type="entry name" value="DUF2789_sf"/>
</dbReference>
<reference evidence="1 2" key="1">
    <citation type="submission" date="2023-03" db="EMBL/GenBank/DDBJ databases">
        <title>Draft genome sequence of Thalassotalea eurytherma JCM 18482T.</title>
        <authorList>
            <person name="Sawabe T."/>
        </authorList>
    </citation>
    <scope>NUCLEOTIDE SEQUENCE [LARGE SCALE GENOMIC DNA]</scope>
    <source>
        <strain evidence="1 2">JCM 18482</strain>
    </source>
</reference>
<evidence type="ECO:0008006" key="3">
    <source>
        <dbReference type="Google" id="ProtNLM"/>
    </source>
</evidence>
<organism evidence="1 2">
    <name type="scientific">Thalassotalea eurytherma</name>
    <dbReference type="NCBI Taxonomy" id="1144278"/>
    <lineage>
        <taxon>Bacteria</taxon>
        <taxon>Pseudomonadati</taxon>
        <taxon>Pseudomonadota</taxon>
        <taxon>Gammaproteobacteria</taxon>
        <taxon>Alteromonadales</taxon>
        <taxon>Colwelliaceae</taxon>
        <taxon>Thalassotalea</taxon>
    </lineage>
</organism>
<dbReference type="Pfam" id="PF10982">
    <property type="entry name" value="DUF2789"/>
    <property type="match status" value="1"/>
</dbReference>
<dbReference type="EMBL" id="BSSU01000003">
    <property type="protein sequence ID" value="GLX81153.1"/>
    <property type="molecule type" value="Genomic_DNA"/>
</dbReference>
<dbReference type="InterPro" id="IPR021250">
    <property type="entry name" value="DUF2789"/>
</dbReference>